<keyword evidence="4 7" id="KW-0812">Transmembrane</keyword>
<comment type="subcellular location">
    <subcellularLocation>
        <location evidence="1">Cell membrane</location>
        <topology evidence="1">Multi-pass membrane protein</topology>
    </subcellularLocation>
</comment>
<feature type="transmembrane region" description="Helical" evidence="7">
    <location>
        <begin position="265"/>
        <end position="283"/>
    </location>
</feature>
<organism evidence="9 10">
    <name type="scientific">Dactylosporangium darangshiense</name>
    <dbReference type="NCBI Taxonomy" id="579108"/>
    <lineage>
        <taxon>Bacteria</taxon>
        <taxon>Bacillati</taxon>
        <taxon>Actinomycetota</taxon>
        <taxon>Actinomycetes</taxon>
        <taxon>Micromonosporales</taxon>
        <taxon>Micromonosporaceae</taxon>
        <taxon>Dactylosporangium</taxon>
    </lineage>
</organism>
<keyword evidence="5 7" id="KW-1133">Transmembrane helix</keyword>
<feature type="transmembrane region" description="Helical" evidence="7">
    <location>
        <begin position="323"/>
        <end position="341"/>
    </location>
</feature>
<dbReference type="PROSITE" id="PS50850">
    <property type="entry name" value="MFS"/>
    <property type="match status" value="1"/>
</dbReference>
<evidence type="ECO:0000259" key="8">
    <source>
        <dbReference type="PROSITE" id="PS50850"/>
    </source>
</evidence>
<evidence type="ECO:0000256" key="6">
    <source>
        <dbReference type="ARBA" id="ARBA00023136"/>
    </source>
</evidence>
<dbReference type="Proteomes" id="UP001500620">
    <property type="component" value="Unassembled WGS sequence"/>
</dbReference>
<dbReference type="InterPro" id="IPR020846">
    <property type="entry name" value="MFS_dom"/>
</dbReference>
<dbReference type="PANTHER" id="PTHR23513:SF11">
    <property type="entry name" value="STAPHYLOFERRIN A TRANSPORTER"/>
    <property type="match status" value="1"/>
</dbReference>
<gene>
    <name evidence="9" type="ORF">GCM10022255_055480</name>
</gene>
<dbReference type="Pfam" id="PF05977">
    <property type="entry name" value="MFS_3"/>
    <property type="match status" value="1"/>
</dbReference>
<proteinExistence type="predicted"/>
<evidence type="ECO:0000256" key="5">
    <source>
        <dbReference type="ARBA" id="ARBA00022989"/>
    </source>
</evidence>
<feature type="transmembrane region" description="Helical" evidence="7">
    <location>
        <begin position="199"/>
        <end position="217"/>
    </location>
</feature>
<reference evidence="10" key="1">
    <citation type="journal article" date="2019" name="Int. J. Syst. Evol. Microbiol.">
        <title>The Global Catalogue of Microorganisms (GCM) 10K type strain sequencing project: providing services to taxonomists for standard genome sequencing and annotation.</title>
        <authorList>
            <consortium name="The Broad Institute Genomics Platform"/>
            <consortium name="The Broad Institute Genome Sequencing Center for Infectious Disease"/>
            <person name="Wu L."/>
            <person name="Ma J."/>
        </authorList>
    </citation>
    <scope>NUCLEOTIDE SEQUENCE [LARGE SCALE GENOMIC DNA]</scope>
    <source>
        <strain evidence="10">JCM 17441</strain>
    </source>
</reference>
<evidence type="ECO:0000256" key="2">
    <source>
        <dbReference type="ARBA" id="ARBA00022448"/>
    </source>
</evidence>
<evidence type="ECO:0000256" key="1">
    <source>
        <dbReference type="ARBA" id="ARBA00004651"/>
    </source>
</evidence>
<feature type="transmembrane region" description="Helical" evidence="7">
    <location>
        <begin position="58"/>
        <end position="78"/>
    </location>
</feature>
<dbReference type="CDD" id="cd06173">
    <property type="entry name" value="MFS_MefA_like"/>
    <property type="match status" value="1"/>
</dbReference>
<evidence type="ECO:0000256" key="4">
    <source>
        <dbReference type="ARBA" id="ARBA00022692"/>
    </source>
</evidence>
<sequence length="385" mass="38910">MFSSSGSMTSAVATSWLVLQLTESPISIALVSALTFLPSLLGGAWAGSVVDRLDARRLLLVTNCVFVVLAAAQTALVATGTVELWMLFVFAVLNGTVLALDNPARQIYVFRLVGATRLASAVGLYEVILNAARAIGPAIGGLLLATAGIAACLAFNGLTYVPTIAVLVMLRPAAEAPPAKAPRRPHDIRAGFAAVRRSPVILSCIAIAGATGMVFNLGTTTSLFATRTLHLGGGGFGALMACFGIGALPGAVMAASSHGAPSPRLVHALTAATAGSVLLTALAPNAASAFAGMVLIGFCSIWLVAAANTLVQLLAAPEVRGRVMGIWSMALPGANPITGLFSGATAQVYPRGGIGLAGVVLFAAVAATWAALRGKAAYPQPAVSQ</sequence>
<feature type="transmembrane region" description="Helical" evidence="7">
    <location>
        <begin position="84"/>
        <end position="101"/>
    </location>
</feature>
<evidence type="ECO:0000256" key="7">
    <source>
        <dbReference type="SAM" id="Phobius"/>
    </source>
</evidence>
<keyword evidence="3" id="KW-1003">Cell membrane</keyword>
<dbReference type="InterPro" id="IPR036259">
    <property type="entry name" value="MFS_trans_sf"/>
</dbReference>
<feature type="transmembrane region" description="Helical" evidence="7">
    <location>
        <begin position="134"/>
        <end position="161"/>
    </location>
</feature>
<protein>
    <submittedName>
        <fullName evidence="9">MFS transporter</fullName>
    </submittedName>
</protein>
<feature type="transmembrane region" description="Helical" evidence="7">
    <location>
        <begin position="289"/>
        <end position="311"/>
    </location>
</feature>
<feature type="transmembrane region" description="Helical" evidence="7">
    <location>
        <begin position="108"/>
        <end position="128"/>
    </location>
</feature>
<feature type="transmembrane region" description="Helical" evidence="7">
    <location>
        <begin position="353"/>
        <end position="372"/>
    </location>
</feature>
<keyword evidence="2" id="KW-0813">Transport</keyword>
<evidence type="ECO:0000313" key="10">
    <source>
        <dbReference type="Proteomes" id="UP001500620"/>
    </source>
</evidence>
<dbReference type="Gene3D" id="1.20.1250.20">
    <property type="entry name" value="MFS general substrate transporter like domains"/>
    <property type="match status" value="1"/>
</dbReference>
<evidence type="ECO:0000313" key="9">
    <source>
        <dbReference type="EMBL" id="GAA4253687.1"/>
    </source>
</evidence>
<dbReference type="SUPFAM" id="SSF103473">
    <property type="entry name" value="MFS general substrate transporter"/>
    <property type="match status" value="1"/>
</dbReference>
<evidence type="ECO:0000256" key="3">
    <source>
        <dbReference type="ARBA" id="ARBA00022475"/>
    </source>
</evidence>
<keyword evidence="6 7" id="KW-0472">Membrane</keyword>
<accession>A0ABP8DDY7</accession>
<feature type="transmembrane region" description="Helical" evidence="7">
    <location>
        <begin position="26"/>
        <end position="46"/>
    </location>
</feature>
<keyword evidence="10" id="KW-1185">Reference proteome</keyword>
<name>A0ABP8DDY7_9ACTN</name>
<dbReference type="InterPro" id="IPR010290">
    <property type="entry name" value="TM_effector"/>
</dbReference>
<feature type="domain" description="Major facilitator superfamily (MFS) profile" evidence="8">
    <location>
        <begin position="1"/>
        <end position="382"/>
    </location>
</feature>
<comment type="caution">
    <text evidence="9">The sequence shown here is derived from an EMBL/GenBank/DDBJ whole genome shotgun (WGS) entry which is preliminary data.</text>
</comment>
<dbReference type="EMBL" id="BAABAT010000016">
    <property type="protein sequence ID" value="GAA4253687.1"/>
    <property type="molecule type" value="Genomic_DNA"/>
</dbReference>
<dbReference type="PANTHER" id="PTHR23513">
    <property type="entry name" value="INTEGRAL MEMBRANE EFFLUX PROTEIN-RELATED"/>
    <property type="match status" value="1"/>
</dbReference>
<feature type="transmembrane region" description="Helical" evidence="7">
    <location>
        <begin position="229"/>
        <end position="253"/>
    </location>
</feature>